<name>A0ABR4G2X8_9EURO</name>
<accession>A0ABR4G2X8</accession>
<dbReference type="PANTHER" id="PTHR43611:SF3">
    <property type="entry name" value="FLAVIN MONONUCLEOTIDE HYDROLASE 1, CHLOROPLATIC"/>
    <property type="match status" value="1"/>
</dbReference>
<evidence type="ECO:0000313" key="1">
    <source>
        <dbReference type="EMBL" id="KAL2793373.1"/>
    </source>
</evidence>
<organism evidence="1 2">
    <name type="scientific">Aspergillus keveii</name>
    <dbReference type="NCBI Taxonomy" id="714993"/>
    <lineage>
        <taxon>Eukaryota</taxon>
        <taxon>Fungi</taxon>
        <taxon>Dikarya</taxon>
        <taxon>Ascomycota</taxon>
        <taxon>Pezizomycotina</taxon>
        <taxon>Eurotiomycetes</taxon>
        <taxon>Eurotiomycetidae</taxon>
        <taxon>Eurotiales</taxon>
        <taxon>Aspergillaceae</taxon>
        <taxon>Aspergillus</taxon>
        <taxon>Aspergillus subgen. Nidulantes</taxon>
    </lineage>
</organism>
<dbReference type="NCBIfam" id="TIGR01509">
    <property type="entry name" value="HAD-SF-IA-v3"/>
    <property type="match status" value="1"/>
</dbReference>
<dbReference type="InterPro" id="IPR023198">
    <property type="entry name" value="PGP-like_dom2"/>
</dbReference>
<dbReference type="PANTHER" id="PTHR43611">
    <property type="entry name" value="ALPHA-D-GLUCOSE 1-PHOSPHATE PHOSPHATASE"/>
    <property type="match status" value="1"/>
</dbReference>
<protein>
    <submittedName>
        <fullName evidence="1">HAD-like protein</fullName>
    </submittedName>
</protein>
<comment type="caution">
    <text evidence="1">The sequence shown here is derived from an EMBL/GenBank/DDBJ whole genome shotgun (WGS) entry which is preliminary data.</text>
</comment>
<dbReference type="Gene3D" id="3.40.50.1000">
    <property type="entry name" value="HAD superfamily/HAD-like"/>
    <property type="match status" value="1"/>
</dbReference>
<sequence>MAITNGHTPRRTTILVDLGGVLFHPPVKHTLVTTGSPVTLGRIMSTSTWMDYEIGILDDSQCFNALAEQFGFKASDLTSIIHTLRETTTYDKEMLSTFKTLKQTPGASVVFALVSNISKMDYAALRKTFDAEFWSTFDHIFTSSMLGIRKPSPRFYRHVLRALRAAPQSTFLIDDRQENVLSARSLGMCGTADLTGLQRRLTNLVGDPVERGMAFLRRQEGEFHSVTREGVVIEENYAPLLVLEVLRDRNLVNLKQPPRLWNFFSGTPKYTTKVYPDDLDTTSLALATLHYDADLTHSILDEMLDYVDEDGFVQAYTDKSRPRVDAVIALNVLVAFHMHGRAYELPQTLNWMLNILTHRAYIDGTRYYPTAEWFLYYMTRLLRASNDPLLRERLEPILKARVRERVGAAGDAFCLAMRLVTCQFLGIEDYQDRERLVDMQQGDGGWEASCMYLFPSEGKEIGNRGVATAFAVAALSGGGAGGGVDVVVREKVLGVI</sequence>
<dbReference type="EMBL" id="JBFTWV010000058">
    <property type="protein sequence ID" value="KAL2793373.1"/>
    <property type="molecule type" value="Genomic_DNA"/>
</dbReference>
<dbReference type="Proteomes" id="UP001610563">
    <property type="component" value="Unassembled WGS sequence"/>
</dbReference>
<dbReference type="InterPro" id="IPR036412">
    <property type="entry name" value="HAD-like_sf"/>
</dbReference>
<dbReference type="SUPFAM" id="SSF48239">
    <property type="entry name" value="Terpenoid cyclases/Protein prenyltransferases"/>
    <property type="match status" value="1"/>
</dbReference>
<dbReference type="SUPFAM" id="SSF56784">
    <property type="entry name" value="HAD-like"/>
    <property type="match status" value="1"/>
</dbReference>
<dbReference type="InterPro" id="IPR008930">
    <property type="entry name" value="Terpenoid_cyclase/PrenylTrfase"/>
</dbReference>
<keyword evidence="2" id="KW-1185">Reference proteome</keyword>
<proteinExistence type="predicted"/>
<dbReference type="InterPro" id="IPR023214">
    <property type="entry name" value="HAD_sf"/>
</dbReference>
<dbReference type="InterPro" id="IPR006439">
    <property type="entry name" value="HAD-SF_hydro_IA"/>
</dbReference>
<reference evidence="1 2" key="1">
    <citation type="submission" date="2024-07" db="EMBL/GenBank/DDBJ databases">
        <title>Section-level genome sequencing and comparative genomics of Aspergillus sections Usti and Cavernicolus.</title>
        <authorList>
            <consortium name="Lawrence Berkeley National Laboratory"/>
            <person name="Nybo J.L."/>
            <person name="Vesth T.C."/>
            <person name="Theobald S."/>
            <person name="Frisvad J.C."/>
            <person name="Larsen T.O."/>
            <person name="Kjaerboelling I."/>
            <person name="Rothschild-Mancinelli K."/>
            <person name="Lyhne E.K."/>
            <person name="Kogle M.E."/>
            <person name="Barry K."/>
            <person name="Clum A."/>
            <person name="Na H."/>
            <person name="Ledsgaard L."/>
            <person name="Lin J."/>
            <person name="Lipzen A."/>
            <person name="Kuo A."/>
            <person name="Riley R."/>
            <person name="Mondo S."/>
            <person name="Labutti K."/>
            <person name="Haridas S."/>
            <person name="Pangalinan J."/>
            <person name="Salamov A.A."/>
            <person name="Simmons B.A."/>
            <person name="Magnuson J.K."/>
            <person name="Chen J."/>
            <person name="Drula E."/>
            <person name="Henrissat B."/>
            <person name="Wiebenga A."/>
            <person name="Lubbers R.J."/>
            <person name="Gomes A.C."/>
            <person name="Makela M.R."/>
            <person name="Stajich J."/>
            <person name="Grigoriev I.V."/>
            <person name="Mortensen U.H."/>
            <person name="De Vries R.P."/>
            <person name="Baker S.E."/>
            <person name="Andersen M.R."/>
        </authorList>
    </citation>
    <scope>NUCLEOTIDE SEQUENCE [LARGE SCALE GENOMIC DNA]</scope>
    <source>
        <strain evidence="1 2">CBS 209.92</strain>
    </source>
</reference>
<dbReference type="Gene3D" id="1.10.150.240">
    <property type="entry name" value="Putative phosphatase, domain 2"/>
    <property type="match status" value="1"/>
</dbReference>
<evidence type="ECO:0000313" key="2">
    <source>
        <dbReference type="Proteomes" id="UP001610563"/>
    </source>
</evidence>
<gene>
    <name evidence="1" type="ORF">BJX66DRAFT_326047</name>
</gene>
<dbReference type="Pfam" id="PF00702">
    <property type="entry name" value="Hydrolase"/>
    <property type="match status" value="1"/>
</dbReference>